<dbReference type="AlphaFoldDB" id="A0A521G0M7"/>
<comment type="caution">
    <text evidence="2">The sequence shown here is derived from an EMBL/GenBank/DDBJ whole genome shotgun (WGS) entry which is preliminary data.</text>
</comment>
<gene>
    <name evidence="2" type="ORF">CDV28_12221</name>
</gene>
<proteinExistence type="predicted"/>
<dbReference type="NCBIfam" id="TIGR00305">
    <property type="entry name" value="putative toxin-antitoxin system toxin component, PIN family"/>
    <property type="match status" value="1"/>
</dbReference>
<dbReference type="Pfam" id="PF13470">
    <property type="entry name" value="PIN_3"/>
    <property type="match status" value="1"/>
</dbReference>
<dbReference type="Gene3D" id="3.40.50.1010">
    <property type="entry name" value="5'-nuclease"/>
    <property type="match status" value="1"/>
</dbReference>
<dbReference type="SUPFAM" id="SSF88723">
    <property type="entry name" value="PIN domain-like"/>
    <property type="match status" value="1"/>
</dbReference>
<reference evidence="2" key="1">
    <citation type="submission" date="2017-07" db="EMBL/GenBank/DDBJ databases">
        <title>The cable genome - Insights into the physiology and evolution of filamentous bacteria capable of sulfide oxidation via long distance electron transfer.</title>
        <authorList>
            <person name="Thorup C."/>
            <person name="Bjerg J.T."/>
            <person name="Schreiber L."/>
            <person name="Nielsen L.P."/>
            <person name="Kjeldsen K.U."/>
            <person name="Boesen T."/>
            <person name="Boggild A."/>
            <person name="Meysman F."/>
            <person name="Geelhoed J."/>
            <person name="Schramm A."/>
        </authorList>
    </citation>
    <scope>NUCLEOTIDE SEQUENCE [LARGE SCALE GENOMIC DNA]</scope>
    <source>
        <strain evidence="2">GS</strain>
    </source>
</reference>
<dbReference type="InterPro" id="IPR002716">
    <property type="entry name" value="PIN_dom"/>
</dbReference>
<evidence type="ECO:0000259" key="1">
    <source>
        <dbReference type="SMART" id="SM00670"/>
    </source>
</evidence>
<dbReference type="PANTHER" id="PTHR34610:SF3">
    <property type="entry name" value="SSL7007 PROTEIN"/>
    <property type="match status" value="1"/>
</dbReference>
<name>A0A521G0M7_9BACT</name>
<keyword evidence="3" id="KW-1185">Reference proteome</keyword>
<dbReference type="Proteomes" id="UP000316238">
    <property type="component" value="Unassembled WGS sequence"/>
</dbReference>
<dbReference type="InterPro" id="IPR029060">
    <property type="entry name" value="PIN-like_dom_sf"/>
</dbReference>
<sequence length="136" mass="15375">MKIVLDTNVFISAIFFGGQPAKILQAWRDRKIQIVLSEEILSEYHRIAEGLSEKYPKIDIGRFFELLIHYSEMIETQHVSVAACEDSDDDKFLACAIASGSKLIVSGDKHLLHVSGYEGISVLKPREFVDIHLKEI</sequence>
<feature type="domain" description="PIN" evidence="1">
    <location>
        <begin position="1"/>
        <end position="113"/>
    </location>
</feature>
<dbReference type="PANTHER" id="PTHR34610">
    <property type="entry name" value="SSL7007 PROTEIN"/>
    <property type="match status" value="1"/>
</dbReference>
<dbReference type="InterPro" id="IPR002850">
    <property type="entry name" value="PIN_toxin-like"/>
</dbReference>
<evidence type="ECO:0000313" key="3">
    <source>
        <dbReference type="Proteomes" id="UP000316238"/>
    </source>
</evidence>
<accession>A0A521G0M7</accession>
<evidence type="ECO:0000313" key="2">
    <source>
        <dbReference type="EMBL" id="TAA74584.1"/>
    </source>
</evidence>
<protein>
    <submittedName>
        <fullName evidence="2">Toxin-antitoxin system toxin component, PIN family</fullName>
    </submittedName>
</protein>
<organism evidence="2 3">
    <name type="scientific">Candidatus Electronema aureum</name>
    <dbReference type="NCBI Taxonomy" id="2005002"/>
    <lineage>
        <taxon>Bacteria</taxon>
        <taxon>Pseudomonadati</taxon>
        <taxon>Thermodesulfobacteriota</taxon>
        <taxon>Desulfobulbia</taxon>
        <taxon>Desulfobulbales</taxon>
        <taxon>Desulfobulbaceae</taxon>
        <taxon>Candidatus Electronema</taxon>
    </lineage>
</organism>
<dbReference type="SMART" id="SM00670">
    <property type="entry name" value="PINc"/>
    <property type="match status" value="1"/>
</dbReference>
<dbReference type="EMBL" id="NQJD01000022">
    <property type="protein sequence ID" value="TAA74584.1"/>
    <property type="molecule type" value="Genomic_DNA"/>
</dbReference>